<dbReference type="AlphaFoldDB" id="A0A8T1BMF6"/>
<dbReference type="InterPro" id="IPR002110">
    <property type="entry name" value="Ankyrin_rpt"/>
</dbReference>
<dbReference type="PANTHER" id="PTHR46586:SF3">
    <property type="entry name" value="ANKYRIN REPEAT-CONTAINING PROTEIN"/>
    <property type="match status" value="1"/>
</dbReference>
<dbReference type="SUPFAM" id="SSF140860">
    <property type="entry name" value="Pseudo ankyrin repeat-like"/>
    <property type="match status" value="1"/>
</dbReference>
<proteinExistence type="predicted"/>
<name>A0A8T1BMF6_9STRA</name>
<dbReference type="VEuPathDB" id="FungiDB:PC110_g13460"/>
<evidence type="ECO:0000313" key="3">
    <source>
        <dbReference type="Proteomes" id="UP000774804"/>
    </source>
</evidence>
<evidence type="ECO:0008006" key="4">
    <source>
        <dbReference type="Google" id="ProtNLM"/>
    </source>
</evidence>
<dbReference type="Gene3D" id="1.25.40.20">
    <property type="entry name" value="Ankyrin repeat-containing domain"/>
    <property type="match status" value="1"/>
</dbReference>
<sequence>MDRAAGAGHLDVVQWLHENRTEGCTKAAMDNAAARGHLKVVQWLHVHRSEGCTGVAMDGAASSGHFNVLLFLQSERSEGCTAKAFVNATTADELEILQWLFEHYRDQFGHDRLQLFALGKFYTLQWLKHESILEDLPESERHFE</sequence>
<evidence type="ECO:0000313" key="2">
    <source>
        <dbReference type="EMBL" id="KAG2905066.1"/>
    </source>
</evidence>
<dbReference type="InterPro" id="IPR052050">
    <property type="entry name" value="SecEffector_AnkRepeat"/>
</dbReference>
<dbReference type="EMBL" id="RCMG01000391">
    <property type="protein sequence ID" value="KAG2855124.1"/>
    <property type="molecule type" value="Genomic_DNA"/>
</dbReference>
<evidence type="ECO:0000313" key="1">
    <source>
        <dbReference type="EMBL" id="KAG2855124.1"/>
    </source>
</evidence>
<protein>
    <recommendedName>
        <fullName evidence="4">Ankyrin repeat-containing domain</fullName>
    </recommendedName>
</protein>
<organism evidence="2 3">
    <name type="scientific">Phytophthora cactorum</name>
    <dbReference type="NCBI Taxonomy" id="29920"/>
    <lineage>
        <taxon>Eukaryota</taxon>
        <taxon>Sar</taxon>
        <taxon>Stramenopiles</taxon>
        <taxon>Oomycota</taxon>
        <taxon>Peronosporomycetes</taxon>
        <taxon>Peronosporales</taxon>
        <taxon>Peronosporaceae</taxon>
        <taxon>Phytophthora</taxon>
    </lineage>
</organism>
<comment type="caution">
    <text evidence="2">The sequence shown here is derived from an EMBL/GenBank/DDBJ whole genome shotgun (WGS) entry which is preliminary data.</text>
</comment>
<dbReference type="InterPro" id="IPR036770">
    <property type="entry name" value="Ankyrin_rpt-contain_sf"/>
</dbReference>
<dbReference type="Proteomes" id="UP000774804">
    <property type="component" value="Unassembled WGS sequence"/>
</dbReference>
<gene>
    <name evidence="1" type="ORF">PC113_g12704</name>
    <name evidence="2" type="ORF">PC115_g14766</name>
</gene>
<dbReference type="Proteomes" id="UP000735874">
    <property type="component" value="Unassembled WGS sequence"/>
</dbReference>
<reference evidence="2" key="1">
    <citation type="submission" date="2018-10" db="EMBL/GenBank/DDBJ databases">
        <title>Effector identification in a new, highly contiguous assembly of the strawberry crown rot pathogen Phytophthora cactorum.</title>
        <authorList>
            <person name="Armitage A.D."/>
            <person name="Nellist C.F."/>
            <person name="Bates H."/>
            <person name="Vickerstaff R.J."/>
            <person name="Harrison R.J."/>
        </authorList>
    </citation>
    <scope>NUCLEOTIDE SEQUENCE</scope>
    <source>
        <strain evidence="1">15-7</strain>
        <strain evidence="2">4032</strain>
    </source>
</reference>
<accession>A0A8T1BMF6</accession>
<dbReference type="PANTHER" id="PTHR46586">
    <property type="entry name" value="ANKYRIN REPEAT-CONTAINING PROTEIN"/>
    <property type="match status" value="1"/>
</dbReference>
<dbReference type="EMBL" id="RCMI01000576">
    <property type="protein sequence ID" value="KAG2905066.1"/>
    <property type="molecule type" value="Genomic_DNA"/>
</dbReference>
<dbReference type="Pfam" id="PF13637">
    <property type="entry name" value="Ank_4"/>
    <property type="match status" value="1"/>
</dbReference>